<sequence length="185" mass="20950">MRIFRLMLLAFFIVLAAAALTVYLYAAPREELDLSYQPVPLMERAVEMLRRQSLELVLTEDDLNHLAKRSLSLHPNVRPNVQVTGAAFELKGDRMIADVNAKLLGFWTVGLQAVYTFRWEAPNLIGTPIEMKAGDIALPKERIGELVIPIGEELPIIKLDEVYLKDGQIHVRIHKPSLSDLKRLL</sequence>
<evidence type="ECO:0008006" key="3">
    <source>
        <dbReference type="Google" id="ProtNLM"/>
    </source>
</evidence>
<reference evidence="1 2" key="1">
    <citation type="submission" date="2019-07" db="EMBL/GenBank/DDBJ databases">
        <title>Genomic Encyclopedia of Type Strains, Phase III (KMG-III): the genomes of soil and plant-associated and newly described type strains.</title>
        <authorList>
            <person name="Whitman W."/>
        </authorList>
    </citation>
    <scope>NUCLEOTIDE SEQUENCE [LARGE SCALE GENOMIC DNA]</scope>
    <source>
        <strain evidence="1 2">BL24</strain>
    </source>
</reference>
<dbReference type="OrthoDB" id="2664080at2"/>
<keyword evidence="2" id="KW-1185">Reference proteome</keyword>
<comment type="caution">
    <text evidence="1">The sequence shown here is derived from an EMBL/GenBank/DDBJ whole genome shotgun (WGS) entry which is preliminary data.</text>
</comment>
<dbReference type="Proteomes" id="UP000323257">
    <property type="component" value="Unassembled WGS sequence"/>
</dbReference>
<dbReference type="RefSeq" id="WP_148927602.1">
    <property type="nucleotide sequence ID" value="NZ_VNHS01000001.1"/>
</dbReference>
<gene>
    <name evidence="1" type="ORF">BCM02_101674</name>
</gene>
<evidence type="ECO:0000313" key="1">
    <source>
        <dbReference type="EMBL" id="TYP79554.1"/>
    </source>
</evidence>
<accession>A0A5S5CJ53</accession>
<dbReference type="AlphaFoldDB" id="A0A5S5CJ53"/>
<evidence type="ECO:0000313" key="2">
    <source>
        <dbReference type="Proteomes" id="UP000323257"/>
    </source>
</evidence>
<organism evidence="1 2">
    <name type="scientific">Paenibacillus methanolicus</name>
    <dbReference type="NCBI Taxonomy" id="582686"/>
    <lineage>
        <taxon>Bacteria</taxon>
        <taxon>Bacillati</taxon>
        <taxon>Bacillota</taxon>
        <taxon>Bacilli</taxon>
        <taxon>Bacillales</taxon>
        <taxon>Paenibacillaceae</taxon>
        <taxon>Paenibacillus</taxon>
    </lineage>
</organism>
<name>A0A5S5CJ53_9BACL</name>
<dbReference type="EMBL" id="VNHS01000001">
    <property type="protein sequence ID" value="TYP79554.1"/>
    <property type="molecule type" value="Genomic_DNA"/>
</dbReference>
<protein>
    <recommendedName>
        <fullName evidence="3">DUF2140 family protein</fullName>
    </recommendedName>
</protein>
<proteinExistence type="predicted"/>